<dbReference type="GO" id="GO:0031573">
    <property type="term" value="P:mitotic intra-S DNA damage checkpoint signaling"/>
    <property type="evidence" value="ECO:0007669"/>
    <property type="project" value="TreeGrafter"/>
</dbReference>
<sequence length="264" mass="30393">MVQMRLDNETLKIISIPDRDSGKTQIWSVQAVSEVFQEISLSMKEGVIIFDISIENLQRALKTHKNSFLDEVMIRLRRIEGEVYLCIHYLQEHDSGEEREILQEIPIILRSPSIELQDVVEPEYPPTDLYVLLPETPNSLMRTCDRYRQLDENLIIKANSKGNLIISVESEFVKVVTTWEGLSNPELSLSQNPDTVDQNEEKISIAEVMIKCKDWWYLLQMTEIASKIIIGIVDERALVAYCYMSPTLESDMGVATYYINSISK</sequence>
<dbReference type="PIRSF" id="PIRSF011312">
    <property type="entry name" value="Cell_cycle_HUS1"/>
    <property type="match status" value="1"/>
</dbReference>
<dbReference type="Pfam" id="PF04005">
    <property type="entry name" value="Hus1"/>
    <property type="match status" value="1"/>
</dbReference>
<name>A0A1E3PII1_9ASCO</name>
<dbReference type="GO" id="GO:0000723">
    <property type="term" value="P:telomere maintenance"/>
    <property type="evidence" value="ECO:0007669"/>
    <property type="project" value="TreeGrafter"/>
</dbReference>
<dbReference type="GO" id="GO:0035861">
    <property type="term" value="C:site of double-strand break"/>
    <property type="evidence" value="ECO:0007669"/>
    <property type="project" value="TreeGrafter"/>
</dbReference>
<reference evidence="5 6" key="1">
    <citation type="journal article" date="2016" name="Proc. Natl. Acad. Sci. U.S.A.">
        <title>Comparative genomics of biotechnologically important yeasts.</title>
        <authorList>
            <person name="Riley R."/>
            <person name="Haridas S."/>
            <person name="Wolfe K.H."/>
            <person name="Lopes M.R."/>
            <person name="Hittinger C.T."/>
            <person name="Goeker M."/>
            <person name="Salamov A.A."/>
            <person name="Wisecaver J.H."/>
            <person name="Long T.M."/>
            <person name="Calvey C.H."/>
            <person name="Aerts A.L."/>
            <person name="Barry K.W."/>
            <person name="Choi C."/>
            <person name="Clum A."/>
            <person name="Coughlan A.Y."/>
            <person name="Deshpande S."/>
            <person name="Douglass A.P."/>
            <person name="Hanson S.J."/>
            <person name="Klenk H.-P."/>
            <person name="LaButti K.M."/>
            <person name="Lapidus A."/>
            <person name="Lindquist E.A."/>
            <person name="Lipzen A.M."/>
            <person name="Meier-Kolthoff J.P."/>
            <person name="Ohm R.A."/>
            <person name="Otillar R.P."/>
            <person name="Pangilinan J.L."/>
            <person name="Peng Y."/>
            <person name="Rokas A."/>
            <person name="Rosa C.A."/>
            <person name="Scheuner C."/>
            <person name="Sibirny A.A."/>
            <person name="Slot J.C."/>
            <person name="Stielow J.B."/>
            <person name="Sun H."/>
            <person name="Kurtzman C.P."/>
            <person name="Blackwell M."/>
            <person name="Grigoriev I.V."/>
            <person name="Jeffries T.W."/>
        </authorList>
    </citation>
    <scope>NUCLEOTIDE SEQUENCE [LARGE SCALE GENOMIC DNA]</scope>
    <source>
        <strain evidence="5 6">DSM 6958</strain>
    </source>
</reference>
<dbReference type="PANTHER" id="PTHR12900:SF0">
    <property type="entry name" value="CHECKPOINT PROTEIN"/>
    <property type="match status" value="1"/>
</dbReference>
<dbReference type="STRING" id="857566.A0A1E3PII1"/>
<gene>
    <name evidence="5" type="ORF">NADFUDRAFT_51851</name>
</gene>
<dbReference type="GO" id="GO:0005730">
    <property type="term" value="C:nucleolus"/>
    <property type="evidence" value="ECO:0007669"/>
    <property type="project" value="InterPro"/>
</dbReference>
<protein>
    <recommendedName>
        <fullName evidence="4">Checkpoint protein</fullName>
    </recommendedName>
</protein>
<dbReference type="GO" id="GO:0006289">
    <property type="term" value="P:nucleotide-excision repair"/>
    <property type="evidence" value="ECO:0007669"/>
    <property type="project" value="TreeGrafter"/>
</dbReference>
<evidence type="ECO:0000256" key="1">
    <source>
        <dbReference type="ARBA" id="ARBA00004123"/>
    </source>
</evidence>
<accession>A0A1E3PII1</accession>
<keyword evidence="6" id="KW-1185">Reference proteome</keyword>
<evidence type="ECO:0000313" key="6">
    <source>
        <dbReference type="Proteomes" id="UP000095009"/>
    </source>
</evidence>
<proteinExistence type="inferred from homology"/>
<dbReference type="InterPro" id="IPR007150">
    <property type="entry name" value="HUS1/Mec3"/>
</dbReference>
<dbReference type="Gene3D" id="3.70.10.10">
    <property type="match status" value="1"/>
</dbReference>
<comment type="subcellular location">
    <subcellularLocation>
        <location evidence="1">Nucleus</location>
    </subcellularLocation>
</comment>
<dbReference type="AlphaFoldDB" id="A0A1E3PII1"/>
<dbReference type="EMBL" id="KV454410">
    <property type="protein sequence ID" value="ODQ65256.1"/>
    <property type="molecule type" value="Genomic_DNA"/>
</dbReference>
<dbReference type="InterPro" id="IPR016580">
    <property type="entry name" value="HUS1"/>
</dbReference>
<evidence type="ECO:0000313" key="5">
    <source>
        <dbReference type="EMBL" id="ODQ65256.1"/>
    </source>
</evidence>
<dbReference type="PANTHER" id="PTHR12900">
    <property type="entry name" value="MITOTIC AND DNA DAMAGE CHECKPOINT PROTEIN HUS1"/>
    <property type="match status" value="1"/>
</dbReference>
<dbReference type="GO" id="GO:0030896">
    <property type="term" value="C:checkpoint clamp complex"/>
    <property type="evidence" value="ECO:0007669"/>
    <property type="project" value="InterPro"/>
</dbReference>
<organism evidence="5 6">
    <name type="scientific">Nadsonia fulvescens var. elongata DSM 6958</name>
    <dbReference type="NCBI Taxonomy" id="857566"/>
    <lineage>
        <taxon>Eukaryota</taxon>
        <taxon>Fungi</taxon>
        <taxon>Dikarya</taxon>
        <taxon>Ascomycota</taxon>
        <taxon>Saccharomycotina</taxon>
        <taxon>Dipodascomycetes</taxon>
        <taxon>Dipodascales</taxon>
        <taxon>Dipodascales incertae sedis</taxon>
        <taxon>Nadsonia</taxon>
    </lineage>
</organism>
<keyword evidence="3" id="KW-0539">Nucleus</keyword>
<evidence type="ECO:0000256" key="2">
    <source>
        <dbReference type="ARBA" id="ARBA00005563"/>
    </source>
</evidence>
<dbReference type="GO" id="GO:0044778">
    <property type="term" value="P:meiotic DNA integrity checkpoint signaling"/>
    <property type="evidence" value="ECO:0007669"/>
    <property type="project" value="TreeGrafter"/>
</dbReference>
<evidence type="ECO:0000256" key="4">
    <source>
        <dbReference type="PIRNR" id="PIRNR011312"/>
    </source>
</evidence>
<dbReference type="OrthoDB" id="419537at2759"/>
<dbReference type="Proteomes" id="UP000095009">
    <property type="component" value="Unassembled WGS sequence"/>
</dbReference>
<evidence type="ECO:0000256" key="3">
    <source>
        <dbReference type="ARBA" id="ARBA00023242"/>
    </source>
</evidence>
<dbReference type="GO" id="GO:0033314">
    <property type="term" value="P:mitotic DNA replication checkpoint signaling"/>
    <property type="evidence" value="ECO:0007669"/>
    <property type="project" value="TreeGrafter"/>
</dbReference>
<comment type="similarity">
    <text evidence="2 4">Belongs to the HUS1 family.</text>
</comment>
<dbReference type="GO" id="GO:0000724">
    <property type="term" value="P:double-strand break repair via homologous recombination"/>
    <property type="evidence" value="ECO:0007669"/>
    <property type="project" value="TreeGrafter"/>
</dbReference>